<keyword evidence="1" id="KW-0539">Nucleus</keyword>
<evidence type="ECO:0000313" key="3">
    <source>
        <dbReference type="EMBL" id="CAD1840662.1"/>
    </source>
</evidence>
<dbReference type="GO" id="GO:0005737">
    <property type="term" value="C:cytoplasm"/>
    <property type="evidence" value="ECO:0007669"/>
    <property type="project" value="TreeGrafter"/>
</dbReference>
<evidence type="ECO:0000256" key="2">
    <source>
        <dbReference type="SAM" id="MobiDB-lite"/>
    </source>
</evidence>
<keyword evidence="1" id="KW-0227">DNA damage</keyword>
<keyword evidence="1" id="KW-0508">mRNA splicing</keyword>
<dbReference type="GO" id="GO:0071006">
    <property type="term" value="C:U2-type catalytic step 1 spliceosome"/>
    <property type="evidence" value="ECO:0007669"/>
    <property type="project" value="TreeGrafter"/>
</dbReference>
<comment type="function">
    <text evidence="1">Ubiquitin-protein ligase which is mainly involved pre-mRNA splicing and DNA repair. Required for pre-mRNA splicing as component of the spliceosome.</text>
</comment>
<sequence>MACLIVRRACRISVYSSSGTEMEGAILKARSGMPLTFSAPRGGSLTRRSDPSPRQCGFSIRCFDPLGIIYIDVANLLVETWIPLSLILIGKATKAFYLARIELVLQMHPLLIYDVHPWAYCSLAPIDAIERYTQISSHPLHKTKKPGILSVDIHPLKLLMPVEPNIQDIGGTEKFSKRNTSGSSNFGTNSKLKRPMRS</sequence>
<dbReference type="GO" id="GO:0061630">
    <property type="term" value="F:ubiquitin protein ligase activity"/>
    <property type="evidence" value="ECO:0007669"/>
    <property type="project" value="UniProtKB-UniRule"/>
</dbReference>
<dbReference type="PANTHER" id="PTHR43995:SF1">
    <property type="entry name" value="PRE-MRNA-PROCESSING FACTOR 19"/>
    <property type="match status" value="1"/>
</dbReference>
<comment type="pathway">
    <text evidence="1">Protein modification; protein ubiquitination.</text>
</comment>
<dbReference type="PANTHER" id="PTHR43995">
    <property type="entry name" value="PRE-MRNA-PROCESSING FACTOR 19"/>
    <property type="match status" value="1"/>
</dbReference>
<organism evidence="3">
    <name type="scientific">Ananas comosus var. bracteatus</name>
    <name type="common">red pineapple</name>
    <dbReference type="NCBI Taxonomy" id="296719"/>
    <lineage>
        <taxon>Eukaryota</taxon>
        <taxon>Viridiplantae</taxon>
        <taxon>Streptophyta</taxon>
        <taxon>Embryophyta</taxon>
        <taxon>Tracheophyta</taxon>
        <taxon>Spermatophyta</taxon>
        <taxon>Magnoliopsida</taxon>
        <taxon>Liliopsida</taxon>
        <taxon>Poales</taxon>
        <taxon>Bromeliaceae</taxon>
        <taxon>Bromelioideae</taxon>
        <taxon>Ananas</taxon>
    </lineage>
</organism>
<dbReference type="GO" id="GO:0070534">
    <property type="term" value="P:protein K63-linked ubiquitination"/>
    <property type="evidence" value="ECO:0007669"/>
    <property type="project" value="UniProtKB-UniRule"/>
</dbReference>
<dbReference type="EMBL" id="LR862135">
    <property type="protein sequence ID" value="CAD1840662.1"/>
    <property type="molecule type" value="Genomic_DNA"/>
</dbReference>
<feature type="compositionally biased region" description="Low complexity" evidence="2">
    <location>
        <begin position="179"/>
        <end position="190"/>
    </location>
</feature>
<evidence type="ECO:0000256" key="1">
    <source>
        <dbReference type="RuleBase" id="RU367101"/>
    </source>
</evidence>
<proteinExistence type="inferred from homology"/>
<dbReference type="GO" id="GO:0006281">
    <property type="term" value="P:DNA repair"/>
    <property type="evidence" value="ECO:0007669"/>
    <property type="project" value="UniProtKB-KW"/>
</dbReference>
<comment type="similarity">
    <text evidence="1">Belongs to the WD repeat PRP19 family.</text>
</comment>
<keyword evidence="1" id="KW-0234">DNA repair</keyword>
<keyword evidence="1" id="KW-0833">Ubl conjugation pathway</keyword>
<reference evidence="3" key="1">
    <citation type="submission" date="2020-07" db="EMBL/GenBank/DDBJ databases">
        <authorList>
            <person name="Lin J."/>
        </authorList>
    </citation>
    <scope>NUCLEOTIDE SEQUENCE</scope>
</reference>
<dbReference type="GO" id="GO:0000398">
    <property type="term" value="P:mRNA splicing, via spliceosome"/>
    <property type="evidence" value="ECO:0007669"/>
    <property type="project" value="InterPro"/>
</dbReference>
<keyword evidence="1" id="KW-0507">mRNA processing</keyword>
<comment type="subcellular location">
    <subcellularLocation>
        <location evidence="1">Nucleus</location>
    </subcellularLocation>
</comment>
<keyword evidence="1" id="KW-0808">Transferase</keyword>
<dbReference type="InterPro" id="IPR038959">
    <property type="entry name" value="Prp19"/>
</dbReference>
<gene>
    <name evidence="3" type="ORF">CB5_LOCUS23873</name>
</gene>
<dbReference type="UniPathway" id="UPA00143"/>
<name>A0A6V7QC18_ANACO</name>
<keyword evidence="1" id="KW-0747">Spliceosome</keyword>
<comment type="subunit">
    <text evidence="1">Homotetramer.</text>
</comment>
<dbReference type="AlphaFoldDB" id="A0A6V7QC18"/>
<dbReference type="GO" id="GO:0000974">
    <property type="term" value="C:Prp19 complex"/>
    <property type="evidence" value="ECO:0007669"/>
    <property type="project" value="UniProtKB-UniRule"/>
</dbReference>
<accession>A0A6V7QC18</accession>
<protein>
    <recommendedName>
        <fullName evidence="1">Pre-mRNA-processing factor 19</fullName>
        <ecNumber evidence="1">2.3.2.27</ecNumber>
    </recommendedName>
</protein>
<dbReference type="EC" id="2.3.2.27" evidence="1"/>
<feature type="region of interest" description="Disordered" evidence="2">
    <location>
        <begin position="171"/>
        <end position="198"/>
    </location>
</feature>
<comment type="catalytic activity">
    <reaction evidence="1">
        <text>S-ubiquitinyl-[E2 ubiquitin-conjugating enzyme]-L-cysteine + [acceptor protein]-L-lysine = [E2 ubiquitin-conjugating enzyme]-L-cysteine + N(6)-ubiquitinyl-[acceptor protein]-L-lysine.</text>
        <dbReference type="EC" id="2.3.2.27"/>
    </reaction>
</comment>